<dbReference type="Proteomes" id="UP000594261">
    <property type="component" value="Chromosome 9"/>
</dbReference>
<reference evidence="2" key="2">
    <citation type="submission" date="2021-01" db="UniProtKB">
        <authorList>
            <consortium name="EnsemblPlants"/>
        </authorList>
    </citation>
    <scope>IDENTIFICATION</scope>
</reference>
<evidence type="ECO:0000313" key="2">
    <source>
        <dbReference type="EnsemblPlants" id="QL09p015753:mrna"/>
    </source>
</evidence>
<accession>A0A7N2MI90</accession>
<keyword evidence="3" id="KW-1185">Reference proteome</keyword>
<name>A0A7N2MI90_QUELO</name>
<organism evidence="2 3">
    <name type="scientific">Quercus lobata</name>
    <name type="common">Valley oak</name>
    <dbReference type="NCBI Taxonomy" id="97700"/>
    <lineage>
        <taxon>Eukaryota</taxon>
        <taxon>Viridiplantae</taxon>
        <taxon>Streptophyta</taxon>
        <taxon>Embryophyta</taxon>
        <taxon>Tracheophyta</taxon>
        <taxon>Spermatophyta</taxon>
        <taxon>Magnoliopsida</taxon>
        <taxon>eudicotyledons</taxon>
        <taxon>Gunneridae</taxon>
        <taxon>Pentapetalae</taxon>
        <taxon>rosids</taxon>
        <taxon>fabids</taxon>
        <taxon>Fagales</taxon>
        <taxon>Fagaceae</taxon>
        <taxon>Quercus</taxon>
    </lineage>
</organism>
<feature type="compositionally biased region" description="Low complexity" evidence="1">
    <location>
        <begin position="23"/>
        <end position="39"/>
    </location>
</feature>
<sequence length="140" mass="15093">MSSRVKTLPLTDIAYGGKSYNKTTLSSNTAATSSSTTTAVEPPIQYRKSFRDRPALLSTGNTWALDRSQSGEMETGFDGAAAPCAAEARMQRSPESGSADQETTHRKRTEEGFIDEEASLHMPSLVVDMAGREMLVIKSA</sequence>
<dbReference type="EnsemblPlants" id="QL09p015753:mrna">
    <property type="protein sequence ID" value="QL09p015753:mrna"/>
    <property type="gene ID" value="QL09p015753"/>
</dbReference>
<dbReference type="Gramene" id="QL09p015753:mrna">
    <property type="protein sequence ID" value="QL09p015753:mrna"/>
    <property type="gene ID" value="QL09p015753"/>
</dbReference>
<dbReference type="EMBL" id="LRBV02000009">
    <property type="status" value="NOT_ANNOTATED_CDS"/>
    <property type="molecule type" value="Genomic_DNA"/>
</dbReference>
<feature type="region of interest" description="Disordered" evidence="1">
    <location>
        <begin position="17"/>
        <end position="112"/>
    </location>
</feature>
<feature type="compositionally biased region" description="Polar residues" evidence="1">
    <location>
        <begin position="58"/>
        <end position="72"/>
    </location>
</feature>
<evidence type="ECO:0000313" key="3">
    <source>
        <dbReference type="Proteomes" id="UP000594261"/>
    </source>
</evidence>
<feature type="compositionally biased region" description="Basic and acidic residues" evidence="1">
    <location>
        <begin position="102"/>
        <end position="111"/>
    </location>
</feature>
<protein>
    <submittedName>
        <fullName evidence="2">Uncharacterized protein</fullName>
    </submittedName>
</protein>
<proteinExistence type="predicted"/>
<evidence type="ECO:0000256" key="1">
    <source>
        <dbReference type="SAM" id="MobiDB-lite"/>
    </source>
</evidence>
<dbReference type="InParanoid" id="A0A7N2MI90"/>
<reference evidence="2 3" key="1">
    <citation type="journal article" date="2016" name="G3 (Bethesda)">
        <title>First Draft Assembly and Annotation of the Genome of a California Endemic Oak Quercus lobata Nee (Fagaceae).</title>
        <authorList>
            <person name="Sork V.L."/>
            <person name="Fitz-Gibbon S.T."/>
            <person name="Puiu D."/>
            <person name="Crepeau M."/>
            <person name="Gugger P.F."/>
            <person name="Sherman R."/>
            <person name="Stevens K."/>
            <person name="Langley C.H."/>
            <person name="Pellegrini M."/>
            <person name="Salzberg S.L."/>
        </authorList>
    </citation>
    <scope>NUCLEOTIDE SEQUENCE [LARGE SCALE GENOMIC DNA]</scope>
    <source>
        <strain evidence="2 3">cv. SW786</strain>
    </source>
</reference>
<dbReference type="AlphaFoldDB" id="A0A7N2MI90"/>